<evidence type="ECO:0000313" key="2">
    <source>
        <dbReference type="Proteomes" id="UP000274637"/>
    </source>
</evidence>
<evidence type="ECO:0000313" key="1">
    <source>
        <dbReference type="EMBL" id="AYD81642.1"/>
    </source>
</evidence>
<protein>
    <submittedName>
        <fullName evidence="1">Uncharacterized protein</fullName>
    </submittedName>
</protein>
<gene>
    <name evidence="1" type="primary">41</name>
    <name evidence="1" type="ORF">SEA_KROMP_41</name>
</gene>
<organism evidence="1 2">
    <name type="scientific">Streptomyces phage Kromp</name>
    <dbReference type="NCBI Taxonomy" id="2315619"/>
    <lineage>
        <taxon>Viruses</taxon>
        <taxon>Duplodnaviria</taxon>
        <taxon>Heunggongvirae</taxon>
        <taxon>Uroviricota</taxon>
        <taxon>Caudoviricetes</taxon>
        <taxon>Krompvirus</taxon>
        <taxon>Krompvirus kromp</taxon>
    </lineage>
</organism>
<reference evidence="2" key="1">
    <citation type="submission" date="2018-08" db="EMBL/GenBank/DDBJ databases">
        <authorList>
            <person name="Mousa M."/>
            <person name="Kelsky B.L."/>
            <person name="Goh L.M."/>
            <person name="Shaffer C.D."/>
            <person name="Weston-Hafer K.A."/>
            <person name="Russell D.A."/>
            <person name="Pope W.H."/>
            <person name="Jacobs-Sera D."/>
            <person name="Hendrix R.W."/>
            <person name="Hatfull G.F."/>
        </authorList>
    </citation>
    <scope>NUCLEOTIDE SEQUENCE [LARGE SCALE GENOMIC DNA]</scope>
</reference>
<keyword evidence="2" id="KW-1185">Reference proteome</keyword>
<sequence>MSRGMQHQLRFRLELATEMLDLPLNGEHLERLAVELAPAIKAIVAEEMEAQAETVPVAYGIVRTALDAASGVHTTTYPGCIARIGLDVDLESPAALLAAELRGRQPDVVATDVASATYLGLTVRPQSLHAWRWWLDKTGVHPDTVTVQDTAAYATGVVGDVVVALQGDEVPMLMVDEPAARLMGLLAATGTDSA</sequence>
<dbReference type="EMBL" id="MH744420">
    <property type="protein sequence ID" value="AYD81642.1"/>
    <property type="molecule type" value="Genomic_DNA"/>
</dbReference>
<name>A0A386KA40_9CAUD</name>
<proteinExistence type="predicted"/>
<dbReference type="Proteomes" id="UP000274637">
    <property type="component" value="Segment"/>
</dbReference>
<accession>A0A386KA40</accession>